<dbReference type="InterPro" id="IPR052155">
    <property type="entry name" value="Biofilm_reg_signaling"/>
</dbReference>
<dbReference type="SUPFAM" id="SSF141868">
    <property type="entry name" value="EAL domain-like"/>
    <property type="match status" value="1"/>
</dbReference>
<dbReference type="InterPro" id="IPR029787">
    <property type="entry name" value="Nucleotide_cyclase"/>
</dbReference>
<evidence type="ECO:0000259" key="3">
    <source>
        <dbReference type="PROSITE" id="PS50883"/>
    </source>
</evidence>
<dbReference type="SMART" id="SM00267">
    <property type="entry name" value="GGDEF"/>
    <property type="match status" value="1"/>
</dbReference>
<feature type="domain" description="GGDEF" evidence="4">
    <location>
        <begin position="498"/>
        <end position="631"/>
    </location>
</feature>
<evidence type="ECO:0000256" key="2">
    <source>
        <dbReference type="SAM" id="Phobius"/>
    </source>
</evidence>
<keyword evidence="1" id="KW-0175">Coiled coil</keyword>
<dbReference type="CDD" id="cd01948">
    <property type="entry name" value="EAL"/>
    <property type="match status" value="1"/>
</dbReference>
<dbReference type="InterPro" id="IPR001633">
    <property type="entry name" value="EAL_dom"/>
</dbReference>
<evidence type="ECO:0000259" key="4">
    <source>
        <dbReference type="PROSITE" id="PS50887"/>
    </source>
</evidence>
<dbReference type="NCBIfam" id="TIGR00254">
    <property type="entry name" value="GGDEF"/>
    <property type="match status" value="1"/>
</dbReference>
<evidence type="ECO:0000256" key="1">
    <source>
        <dbReference type="SAM" id="Coils"/>
    </source>
</evidence>
<dbReference type="InterPro" id="IPR035965">
    <property type="entry name" value="PAS-like_dom_sf"/>
</dbReference>
<reference evidence="5 6" key="1">
    <citation type="submission" date="2023-07" db="EMBL/GenBank/DDBJ databases">
        <title>Genomic Encyclopedia of Type Strains, Phase IV (KMG-IV): sequencing the most valuable type-strain genomes for metagenomic binning, comparative biology and taxonomic classification.</title>
        <authorList>
            <person name="Goeker M."/>
        </authorList>
    </citation>
    <scope>NUCLEOTIDE SEQUENCE [LARGE SCALE GENOMIC DNA]</scope>
    <source>
        <strain evidence="5 6">DSM 338</strain>
    </source>
</reference>
<dbReference type="Pfam" id="PF00563">
    <property type="entry name" value="EAL"/>
    <property type="match status" value="1"/>
</dbReference>
<dbReference type="Gene3D" id="3.20.20.450">
    <property type="entry name" value="EAL domain"/>
    <property type="match status" value="1"/>
</dbReference>
<sequence>MTPTMIWHRLKLSVIAGTIVILGLLAVGTLLLAHRGLATTRHAAEEDLERSAQGVENALNRQLLQIHGALAAIRPMFAAAGVTATSPAANELLRGFNLQTIAYRDMMLVAPDGAILASARPRGALRTLPVATQPTSIQPASMVGPVESPVNGDWSLYAVRAVPGWGGVVAVADVPVLSLMKILAETGLAPGTRIRIERPTGQLVASLPHDELAIGEWRPGALGTRPPDGKAFVAANDKGEPELAVVRSSLPGDLRVILTTDLADALAPWRRFRDRLAAAAALGGTLVAAFAGALLIALRQREKVDSERARATAVLANAVEAMSDGFALWDGDDRLVACNQRYREMFAITAPFLIPGARFQDIMRASTYAQQLPFPGPVTEEAVAERERWHRPENSPVERQMSTGRWVLMTDRATADGGVVAIRTDITALKAVQAELAEANLRATEAAAEAQRQNMVLIEREGRIRFLAHHDDLTGLPNRVVFRERIGKSLHQAAELGQKMALLYLDLDRFKDVNDTLGHPVGDALLRTVAARLTNCVQAPGAVARLSGDEFAIISIGPQQPEAATELAGRIIALLGEPYSALGHTISVSVSVGIAVAEAAWTDADTLLKQADLALYRAKAWGRGTLCVFEPEMDTHLRARLEMEQDLRQALAQDQFELAYQPIFSVVTGALTGFEALLRWNHPRRGLVDPSIFVPLTEDSRSIVEIGAFAMRQAVADIAALPGDLKVAVNLSPVQLAFGDIIGTVEAALRDSGLPPERLECEITETALFESEQTSLAVLQRLRDLGVRIVLDDFGTGYSSLSRLRLLPIDKIKIDRSFVLDATEGSASAAIIEAVTVLTGRLGIATVAEGIETEEQWALLARTSCAEAQGFLLGRPLPIAEAAALARAGAGVPVALARRFSPPA</sequence>
<dbReference type="PANTHER" id="PTHR44757">
    <property type="entry name" value="DIGUANYLATE CYCLASE DGCP"/>
    <property type="match status" value="1"/>
</dbReference>
<organism evidence="5 6">
    <name type="scientific">Xanthobacter flavus</name>
    <dbReference type="NCBI Taxonomy" id="281"/>
    <lineage>
        <taxon>Bacteria</taxon>
        <taxon>Pseudomonadati</taxon>
        <taxon>Pseudomonadota</taxon>
        <taxon>Alphaproteobacteria</taxon>
        <taxon>Hyphomicrobiales</taxon>
        <taxon>Xanthobacteraceae</taxon>
        <taxon>Xanthobacter</taxon>
    </lineage>
</organism>
<keyword evidence="2" id="KW-0812">Transmembrane</keyword>
<dbReference type="PROSITE" id="PS50883">
    <property type="entry name" value="EAL"/>
    <property type="match status" value="1"/>
</dbReference>
<dbReference type="CDD" id="cd00130">
    <property type="entry name" value="PAS"/>
    <property type="match status" value="1"/>
</dbReference>
<keyword evidence="2" id="KW-0472">Membrane</keyword>
<keyword evidence="6" id="KW-1185">Reference proteome</keyword>
<dbReference type="PANTHER" id="PTHR44757:SF2">
    <property type="entry name" value="BIOFILM ARCHITECTURE MAINTENANCE PROTEIN MBAA"/>
    <property type="match status" value="1"/>
</dbReference>
<gene>
    <name evidence="5" type="ORF">GGQ86_004625</name>
</gene>
<evidence type="ECO:0000313" key="6">
    <source>
        <dbReference type="Proteomes" id="UP001245370"/>
    </source>
</evidence>
<dbReference type="Gene3D" id="3.30.450.20">
    <property type="entry name" value="PAS domain"/>
    <property type="match status" value="2"/>
</dbReference>
<feature type="transmembrane region" description="Helical" evidence="2">
    <location>
        <begin position="12"/>
        <end position="33"/>
    </location>
</feature>
<comment type="caution">
    <text evidence="5">The sequence shown here is derived from an EMBL/GenBank/DDBJ whole genome shotgun (WGS) entry which is preliminary data.</text>
</comment>
<feature type="transmembrane region" description="Helical" evidence="2">
    <location>
        <begin position="276"/>
        <end position="298"/>
    </location>
</feature>
<dbReference type="GeneID" id="95765291"/>
<dbReference type="RefSeq" id="WP_281809561.1">
    <property type="nucleotide sequence ID" value="NZ_BSDO01000009.1"/>
</dbReference>
<dbReference type="InterPro" id="IPR043128">
    <property type="entry name" value="Rev_trsase/Diguanyl_cyclase"/>
</dbReference>
<dbReference type="EMBL" id="JAVDPY010000010">
    <property type="protein sequence ID" value="MDR6336127.1"/>
    <property type="molecule type" value="Genomic_DNA"/>
</dbReference>
<evidence type="ECO:0000313" key="5">
    <source>
        <dbReference type="EMBL" id="MDR6336127.1"/>
    </source>
</evidence>
<protein>
    <submittedName>
        <fullName evidence="5">Diguanylate cyclase (GGDEF)-like protein</fullName>
    </submittedName>
</protein>
<keyword evidence="2" id="KW-1133">Transmembrane helix</keyword>
<dbReference type="Pfam" id="PF00990">
    <property type="entry name" value="GGDEF"/>
    <property type="match status" value="1"/>
</dbReference>
<accession>A0ABU1KNF6</accession>
<dbReference type="Pfam" id="PF12860">
    <property type="entry name" value="PAS_7"/>
    <property type="match status" value="1"/>
</dbReference>
<dbReference type="SUPFAM" id="SSF55073">
    <property type="entry name" value="Nucleotide cyclase"/>
    <property type="match status" value="1"/>
</dbReference>
<feature type="domain" description="EAL" evidence="3">
    <location>
        <begin position="640"/>
        <end position="890"/>
    </location>
</feature>
<dbReference type="Gene3D" id="3.30.70.270">
    <property type="match status" value="1"/>
</dbReference>
<dbReference type="Proteomes" id="UP001245370">
    <property type="component" value="Unassembled WGS sequence"/>
</dbReference>
<dbReference type="InterPro" id="IPR035919">
    <property type="entry name" value="EAL_sf"/>
</dbReference>
<proteinExistence type="predicted"/>
<dbReference type="CDD" id="cd01949">
    <property type="entry name" value="GGDEF"/>
    <property type="match status" value="1"/>
</dbReference>
<feature type="coiled-coil region" evidence="1">
    <location>
        <begin position="429"/>
        <end position="461"/>
    </location>
</feature>
<dbReference type="PROSITE" id="PS50887">
    <property type="entry name" value="GGDEF"/>
    <property type="match status" value="1"/>
</dbReference>
<dbReference type="SMART" id="SM00052">
    <property type="entry name" value="EAL"/>
    <property type="match status" value="1"/>
</dbReference>
<dbReference type="SUPFAM" id="SSF55785">
    <property type="entry name" value="PYP-like sensor domain (PAS domain)"/>
    <property type="match status" value="1"/>
</dbReference>
<name>A0ABU1KNF6_XANFL</name>
<dbReference type="InterPro" id="IPR000014">
    <property type="entry name" value="PAS"/>
</dbReference>
<dbReference type="InterPro" id="IPR000160">
    <property type="entry name" value="GGDEF_dom"/>
</dbReference>